<organism evidence="2 3">
    <name type="scientific">Actinopolymorpha singaporensis</name>
    <dbReference type="NCBI Taxonomy" id="117157"/>
    <lineage>
        <taxon>Bacteria</taxon>
        <taxon>Bacillati</taxon>
        <taxon>Actinomycetota</taxon>
        <taxon>Actinomycetes</taxon>
        <taxon>Propionibacteriales</taxon>
        <taxon>Actinopolymorphaceae</taxon>
        <taxon>Actinopolymorpha</taxon>
    </lineage>
</organism>
<accession>A0A1H1VXU6</accession>
<dbReference type="InterPro" id="IPR029062">
    <property type="entry name" value="Class_I_gatase-like"/>
</dbReference>
<reference evidence="2 3" key="1">
    <citation type="submission" date="2016-10" db="EMBL/GenBank/DDBJ databases">
        <authorList>
            <person name="de Groot N.N."/>
        </authorList>
    </citation>
    <scope>NUCLEOTIDE SEQUENCE [LARGE SCALE GENOMIC DNA]</scope>
    <source>
        <strain evidence="2 3">DSM 22024</strain>
    </source>
</reference>
<dbReference type="GO" id="GO:0019172">
    <property type="term" value="F:glyoxalase III activity"/>
    <property type="evidence" value="ECO:0007669"/>
    <property type="project" value="TreeGrafter"/>
</dbReference>
<keyword evidence="2" id="KW-0378">Hydrolase</keyword>
<dbReference type="GO" id="GO:0019243">
    <property type="term" value="P:methylglyoxal catabolic process to D-lactate via S-lactoyl-glutathione"/>
    <property type="evidence" value="ECO:0007669"/>
    <property type="project" value="TreeGrafter"/>
</dbReference>
<dbReference type="InterPro" id="IPR050325">
    <property type="entry name" value="Prot/Nucl_acid_deglycase"/>
</dbReference>
<feature type="domain" description="DJ-1/PfpI" evidence="1">
    <location>
        <begin position="29"/>
        <end position="229"/>
    </location>
</feature>
<evidence type="ECO:0000313" key="3">
    <source>
        <dbReference type="Proteomes" id="UP000198983"/>
    </source>
</evidence>
<dbReference type="GO" id="GO:0008233">
    <property type="term" value="F:peptidase activity"/>
    <property type="evidence" value="ECO:0007669"/>
    <property type="project" value="UniProtKB-KW"/>
</dbReference>
<proteinExistence type="predicted"/>
<evidence type="ECO:0000259" key="1">
    <source>
        <dbReference type="Pfam" id="PF01965"/>
    </source>
</evidence>
<keyword evidence="2" id="KW-0645">Protease</keyword>
<gene>
    <name evidence="2" type="ORF">SAMN04489717_4245</name>
</gene>
<dbReference type="Gene3D" id="3.40.50.880">
    <property type="match status" value="1"/>
</dbReference>
<name>A0A1H1VXU6_9ACTN</name>
<dbReference type="CDD" id="cd03141">
    <property type="entry name" value="GATase1_Hsp31_like"/>
    <property type="match status" value="1"/>
</dbReference>
<dbReference type="RefSeq" id="WP_092655344.1">
    <property type="nucleotide sequence ID" value="NZ_LT629732.1"/>
</dbReference>
<dbReference type="OrthoDB" id="9792284at2"/>
<dbReference type="PANTHER" id="PTHR48094:SF22">
    <property type="entry name" value="DJ-1_PFPI DOMAIN-CONTAINING PROTEIN"/>
    <property type="match status" value="1"/>
</dbReference>
<dbReference type="EMBL" id="LT629732">
    <property type="protein sequence ID" value="SDS89260.1"/>
    <property type="molecule type" value="Genomic_DNA"/>
</dbReference>
<sequence>MTAALIVISGADHWTLKDGTRHPTGYWAEELVVPHRTFRAAGIDITLATPGGVAPTVDRASLTPDANGGEDGADAMVAYLATIQGELSHPERLEDVDPDAYDLVFYPGGHGPMEDLAVHEASGRLVTRVLDSGAPLGVLCHAPAALLAARRPDGSWPFAGYRLTSFTDAEEAKVGLAEKAPWLLQDRLVKEGARFVGAPPFIPHTVVDRNLYTGQNPASSAELAQELLQAVRVHR</sequence>
<evidence type="ECO:0000313" key="2">
    <source>
        <dbReference type="EMBL" id="SDS89260.1"/>
    </source>
</evidence>
<dbReference type="STRING" id="117157.SAMN04489717_4245"/>
<dbReference type="Proteomes" id="UP000198983">
    <property type="component" value="Chromosome I"/>
</dbReference>
<dbReference type="SUPFAM" id="SSF52317">
    <property type="entry name" value="Class I glutamine amidotransferase-like"/>
    <property type="match status" value="1"/>
</dbReference>
<dbReference type="InterPro" id="IPR002818">
    <property type="entry name" value="DJ-1/PfpI"/>
</dbReference>
<keyword evidence="3" id="KW-1185">Reference proteome</keyword>
<dbReference type="GO" id="GO:0005737">
    <property type="term" value="C:cytoplasm"/>
    <property type="evidence" value="ECO:0007669"/>
    <property type="project" value="TreeGrafter"/>
</dbReference>
<dbReference type="GO" id="GO:0006508">
    <property type="term" value="P:proteolysis"/>
    <property type="evidence" value="ECO:0007669"/>
    <property type="project" value="UniProtKB-KW"/>
</dbReference>
<dbReference type="Pfam" id="PF01965">
    <property type="entry name" value="DJ-1_PfpI"/>
    <property type="match status" value="1"/>
</dbReference>
<protein>
    <submittedName>
        <fullName evidence="2">Putative intracellular protease/amidase</fullName>
    </submittedName>
</protein>
<dbReference type="AlphaFoldDB" id="A0A1H1VXU6"/>
<dbReference type="PANTHER" id="PTHR48094">
    <property type="entry name" value="PROTEIN/NUCLEIC ACID DEGLYCASE DJ-1-RELATED"/>
    <property type="match status" value="1"/>
</dbReference>